<organism evidence="3 4">
    <name type="scientific">Cercophora newfieldiana</name>
    <dbReference type="NCBI Taxonomy" id="92897"/>
    <lineage>
        <taxon>Eukaryota</taxon>
        <taxon>Fungi</taxon>
        <taxon>Dikarya</taxon>
        <taxon>Ascomycota</taxon>
        <taxon>Pezizomycotina</taxon>
        <taxon>Sordariomycetes</taxon>
        <taxon>Sordariomycetidae</taxon>
        <taxon>Sordariales</taxon>
        <taxon>Lasiosphaeriaceae</taxon>
        <taxon>Cercophora</taxon>
    </lineage>
</organism>
<feature type="region of interest" description="Disordered" evidence="1">
    <location>
        <begin position="414"/>
        <end position="433"/>
    </location>
</feature>
<protein>
    <submittedName>
        <fullName evidence="3">Uncharacterized protein</fullName>
    </submittedName>
</protein>
<evidence type="ECO:0000256" key="1">
    <source>
        <dbReference type="SAM" id="MobiDB-lite"/>
    </source>
</evidence>
<keyword evidence="2" id="KW-0812">Transmembrane</keyword>
<reference evidence="3" key="1">
    <citation type="submission" date="2023-06" db="EMBL/GenBank/DDBJ databases">
        <title>Genome-scale phylogeny and comparative genomics of the fungal order Sordariales.</title>
        <authorList>
            <consortium name="Lawrence Berkeley National Laboratory"/>
            <person name="Hensen N."/>
            <person name="Bonometti L."/>
            <person name="Westerberg I."/>
            <person name="Brannstrom I.O."/>
            <person name="Guillou S."/>
            <person name="Cros-Aarteil S."/>
            <person name="Calhoun S."/>
            <person name="Haridas S."/>
            <person name="Kuo A."/>
            <person name="Mondo S."/>
            <person name="Pangilinan J."/>
            <person name="Riley R."/>
            <person name="Labutti K."/>
            <person name="Andreopoulos B."/>
            <person name="Lipzen A."/>
            <person name="Chen C."/>
            <person name="Yanf M."/>
            <person name="Daum C."/>
            <person name="Ng V."/>
            <person name="Clum A."/>
            <person name="Steindorff A."/>
            <person name="Ohm R."/>
            <person name="Martin F."/>
            <person name="Silar P."/>
            <person name="Natvig D."/>
            <person name="Lalanne C."/>
            <person name="Gautier V."/>
            <person name="Ament-Velasquez S.L."/>
            <person name="Kruys A."/>
            <person name="Hutchinson M.I."/>
            <person name="Powell A.J."/>
            <person name="Barry K."/>
            <person name="Miller A.N."/>
            <person name="Grigoriev I.V."/>
            <person name="Debuchy R."/>
            <person name="Gladieux P."/>
            <person name="Thoren M.H."/>
            <person name="Johannesson H."/>
        </authorList>
    </citation>
    <scope>NUCLEOTIDE SEQUENCE</scope>
    <source>
        <strain evidence="3">SMH2532-1</strain>
    </source>
</reference>
<dbReference type="Proteomes" id="UP001174936">
    <property type="component" value="Unassembled WGS sequence"/>
</dbReference>
<comment type="caution">
    <text evidence="3">The sequence shown here is derived from an EMBL/GenBank/DDBJ whole genome shotgun (WGS) entry which is preliminary data.</text>
</comment>
<feature type="transmembrane region" description="Helical" evidence="2">
    <location>
        <begin position="73"/>
        <end position="93"/>
    </location>
</feature>
<keyword evidence="2" id="KW-1133">Transmembrane helix</keyword>
<accession>A0AA40CVC5</accession>
<gene>
    <name evidence="3" type="ORF">B0T16DRAFT_387981</name>
</gene>
<evidence type="ECO:0000256" key="2">
    <source>
        <dbReference type="SAM" id="Phobius"/>
    </source>
</evidence>
<keyword evidence="2" id="KW-0472">Membrane</keyword>
<name>A0AA40CVC5_9PEZI</name>
<dbReference type="EMBL" id="JAULSV010000002">
    <property type="protein sequence ID" value="KAK0652776.1"/>
    <property type="molecule type" value="Genomic_DNA"/>
</dbReference>
<feature type="transmembrane region" description="Helical" evidence="2">
    <location>
        <begin position="50"/>
        <end position="67"/>
    </location>
</feature>
<dbReference type="AlphaFoldDB" id="A0AA40CVC5"/>
<proteinExistence type="predicted"/>
<evidence type="ECO:0000313" key="4">
    <source>
        <dbReference type="Proteomes" id="UP001174936"/>
    </source>
</evidence>
<keyword evidence="4" id="KW-1185">Reference proteome</keyword>
<sequence>MGDDDIEDDEIDALIEELEWGEALANGEDYPLKHHMTTTDPRPSGKDKTIGVLLSMASVGLGVLYLTDGPFNWIEGAVILAAMATIALISSLGGSVNDWQKERQFIRPGSSALYHQEMAPSMTDGGRANQTVIVARLGRMLKLLLAETRQGDTVPVNSILIDVSRYPSKERQSNGDIRTISKVPVSDADFLSPESRGTADCFIPSEILVRGGDGLIKVAPSIVDSVPKKPPVGPNIVATVADHAGNLGQAAAHLGFLALLTDALVSLAKMALNVERASWQPLSLVATTPDVLPLTATIIVAFATYTKLKEKRIDLLRACSAVGVAAAIEDGFNGMSGREDGPESHLHVPTHTPDVRVDEVFCTGLVRRIAKSLILIRLSVSLPQSPKSFSCQRLPCVDISISIILASLDLVVDPPQKSRPSQDPDPGGSFANSETSWETVLNESVEQLAIVFLLYSGFAGILGAVEGGISGWPCMSAVGVTMLLFVSALTSVINRSASAQSAGSGTSRCLRRRSFLPGDPREMNNGQFIAGRRQGGTSGLWRRLLGDAWPRARPGDPKAPTRPHRGVGAHQRDGNLSWWFEIPNRPTAVGQITCELPVTIIKTGIYTVWPLSGSGCSAKAGRLISAWRRAKPQLCSAAHAEVT</sequence>
<evidence type="ECO:0000313" key="3">
    <source>
        <dbReference type="EMBL" id="KAK0652776.1"/>
    </source>
</evidence>